<sequence length="74" mass="8264">MKFTIVIISAILSVAAALPGAHYASTIEKRWECETTPLCAFECTKQRDAFDSCACYEWTAKKQALDNCCQEHTT</sequence>
<dbReference type="KEGG" id="pno:SNOG_03420"/>
<gene>
    <name evidence="2" type="ORF">SNOG_03420</name>
</gene>
<organism evidence="2 3">
    <name type="scientific">Phaeosphaeria nodorum (strain SN15 / ATCC MYA-4574 / FGSC 10173)</name>
    <name type="common">Glume blotch fungus</name>
    <name type="synonym">Parastagonospora nodorum</name>
    <dbReference type="NCBI Taxonomy" id="321614"/>
    <lineage>
        <taxon>Eukaryota</taxon>
        <taxon>Fungi</taxon>
        <taxon>Dikarya</taxon>
        <taxon>Ascomycota</taxon>
        <taxon>Pezizomycotina</taxon>
        <taxon>Dothideomycetes</taxon>
        <taxon>Pleosporomycetidae</taxon>
        <taxon>Pleosporales</taxon>
        <taxon>Pleosporineae</taxon>
        <taxon>Phaeosphaeriaceae</taxon>
        <taxon>Parastagonospora</taxon>
    </lineage>
</organism>
<proteinExistence type="predicted"/>
<evidence type="ECO:0008006" key="4">
    <source>
        <dbReference type="Google" id="ProtNLM"/>
    </source>
</evidence>
<feature type="signal peptide" evidence="1">
    <location>
        <begin position="1"/>
        <end position="17"/>
    </location>
</feature>
<dbReference type="Proteomes" id="UP000001055">
    <property type="component" value="Unassembled WGS sequence"/>
</dbReference>
<accession>Q0UXU4</accession>
<evidence type="ECO:0000313" key="3">
    <source>
        <dbReference type="Proteomes" id="UP000001055"/>
    </source>
</evidence>
<dbReference type="VEuPathDB" id="FungiDB:JI435_429040"/>
<protein>
    <recommendedName>
        <fullName evidence="4">Extracellular membrane protein CFEM domain-containing protein</fullName>
    </recommendedName>
</protein>
<keyword evidence="1" id="KW-0732">Signal</keyword>
<name>Q0UXU4_PHANO</name>
<dbReference type="GeneID" id="5970849"/>
<dbReference type="EMBL" id="CH445329">
    <property type="protein sequence ID" value="EAT88625.1"/>
    <property type="molecule type" value="Genomic_DNA"/>
</dbReference>
<feature type="chain" id="PRO_5004178218" description="Extracellular membrane protein CFEM domain-containing protein" evidence="1">
    <location>
        <begin position="18"/>
        <end position="74"/>
    </location>
</feature>
<reference evidence="3" key="1">
    <citation type="journal article" date="2007" name="Plant Cell">
        <title>Dothideomycete-plant interactions illuminated by genome sequencing and EST analysis of the wheat pathogen Stagonospora nodorum.</title>
        <authorList>
            <person name="Hane J.K."/>
            <person name="Lowe R.G."/>
            <person name="Solomon P.S."/>
            <person name="Tan K.C."/>
            <person name="Schoch C.L."/>
            <person name="Spatafora J.W."/>
            <person name="Crous P.W."/>
            <person name="Kodira C."/>
            <person name="Birren B.W."/>
            <person name="Galagan J.E."/>
            <person name="Torriani S.F."/>
            <person name="McDonald B.A."/>
            <person name="Oliver R.P."/>
        </authorList>
    </citation>
    <scope>NUCLEOTIDE SEQUENCE [LARGE SCALE GENOMIC DNA]</scope>
    <source>
        <strain evidence="3">SN15 / ATCC MYA-4574 / FGSC 10173</strain>
    </source>
</reference>
<dbReference type="InParanoid" id="Q0UXU4"/>
<evidence type="ECO:0000256" key="1">
    <source>
        <dbReference type="SAM" id="SignalP"/>
    </source>
</evidence>
<dbReference type="AlphaFoldDB" id="Q0UXU4"/>
<dbReference type="RefSeq" id="XP_001793986.1">
    <property type="nucleotide sequence ID" value="XM_001793934.1"/>
</dbReference>
<evidence type="ECO:0000313" key="2">
    <source>
        <dbReference type="EMBL" id="EAT88625.1"/>
    </source>
</evidence>